<reference evidence="3 4" key="1">
    <citation type="journal article" date="2019" name="Nat. Ecol. Evol.">
        <title>Megaphylogeny resolves global patterns of mushroom evolution.</title>
        <authorList>
            <person name="Varga T."/>
            <person name="Krizsan K."/>
            <person name="Foldi C."/>
            <person name="Dima B."/>
            <person name="Sanchez-Garcia M."/>
            <person name="Sanchez-Ramirez S."/>
            <person name="Szollosi G.J."/>
            <person name="Szarkandi J.G."/>
            <person name="Papp V."/>
            <person name="Albert L."/>
            <person name="Andreopoulos W."/>
            <person name="Angelini C."/>
            <person name="Antonin V."/>
            <person name="Barry K.W."/>
            <person name="Bougher N.L."/>
            <person name="Buchanan P."/>
            <person name="Buyck B."/>
            <person name="Bense V."/>
            <person name="Catcheside P."/>
            <person name="Chovatia M."/>
            <person name="Cooper J."/>
            <person name="Damon W."/>
            <person name="Desjardin D."/>
            <person name="Finy P."/>
            <person name="Geml J."/>
            <person name="Haridas S."/>
            <person name="Hughes K."/>
            <person name="Justo A."/>
            <person name="Karasinski D."/>
            <person name="Kautmanova I."/>
            <person name="Kiss B."/>
            <person name="Kocsube S."/>
            <person name="Kotiranta H."/>
            <person name="LaButti K.M."/>
            <person name="Lechner B.E."/>
            <person name="Liimatainen K."/>
            <person name="Lipzen A."/>
            <person name="Lukacs Z."/>
            <person name="Mihaltcheva S."/>
            <person name="Morgado L.N."/>
            <person name="Niskanen T."/>
            <person name="Noordeloos M.E."/>
            <person name="Ohm R.A."/>
            <person name="Ortiz-Santana B."/>
            <person name="Ovrebo C."/>
            <person name="Racz N."/>
            <person name="Riley R."/>
            <person name="Savchenko A."/>
            <person name="Shiryaev A."/>
            <person name="Soop K."/>
            <person name="Spirin V."/>
            <person name="Szebenyi C."/>
            <person name="Tomsovsky M."/>
            <person name="Tulloss R.E."/>
            <person name="Uehling J."/>
            <person name="Grigoriev I.V."/>
            <person name="Vagvolgyi C."/>
            <person name="Papp T."/>
            <person name="Martin F.M."/>
            <person name="Miettinen O."/>
            <person name="Hibbett D.S."/>
            <person name="Nagy L.G."/>
        </authorList>
    </citation>
    <scope>NUCLEOTIDE SEQUENCE [LARGE SCALE GENOMIC DNA]</scope>
    <source>
        <strain evidence="3 4">CBS 121175</strain>
    </source>
</reference>
<dbReference type="PANTHER" id="PTHR10963:SF24">
    <property type="entry name" value="GLYCOSIDASE C21B10.07-RELATED"/>
    <property type="match status" value="1"/>
</dbReference>
<dbReference type="GO" id="GO:0009251">
    <property type="term" value="P:glucan catabolic process"/>
    <property type="evidence" value="ECO:0007669"/>
    <property type="project" value="TreeGrafter"/>
</dbReference>
<dbReference type="PROSITE" id="PS51762">
    <property type="entry name" value="GH16_2"/>
    <property type="match status" value="1"/>
</dbReference>
<dbReference type="Gene3D" id="2.60.120.200">
    <property type="match status" value="1"/>
</dbReference>
<evidence type="ECO:0000313" key="3">
    <source>
        <dbReference type="EMBL" id="TFK29483.1"/>
    </source>
</evidence>
<proteinExistence type="predicted"/>
<dbReference type="InterPro" id="IPR013320">
    <property type="entry name" value="ConA-like_dom_sf"/>
</dbReference>
<dbReference type="AlphaFoldDB" id="A0A5C3LAP7"/>
<dbReference type="InterPro" id="IPR050546">
    <property type="entry name" value="Glycosyl_Hydrlase_16"/>
</dbReference>
<organism evidence="3 4">
    <name type="scientific">Coprinopsis marcescibilis</name>
    <name type="common">Agaric fungus</name>
    <name type="synonym">Psathyrella marcescibilis</name>
    <dbReference type="NCBI Taxonomy" id="230819"/>
    <lineage>
        <taxon>Eukaryota</taxon>
        <taxon>Fungi</taxon>
        <taxon>Dikarya</taxon>
        <taxon>Basidiomycota</taxon>
        <taxon>Agaricomycotina</taxon>
        <taxon>Agaricomycetes</taxon>
        <taxon>Agaricomycetidae</taxon>
        <taxon>Agaricales</taxon>
        <taxon>Agaricineae</taxon>
        <taxon>Psathyrellaceae</taxon>
        <taxon>Coprinopsis</taxon>
    </lineage>
</organism>
<feature type="chain" id="PRO_5023029367" description="GH16 domain-containing protein" evidence="1">
    <location>
        <begin position="34"/>
        <end position="457"/>
    </location>
</feature>
<dbReference type="OrthoDB" id="192832at2759"/>
<evidence type="ECO:0000259" key="2">
    <source>
        <dbReference type="PROSITE" id="PS51762"/>
    </source>
</evidence>
<dbReference type="CDD" id="cd02181">
    <property type="entry name" value="GH16_fungal_Lam16A_glucanase"/>
    <property type="match status" value="1"/>
</dbReference>
<dbReference type="Pfam" id="PF26113">
    <property type="entry name" value="GH16_XgeA"/>
    <property type="match status" value="1"/>
</dbReference>
<protein>
    <recommendedName>
        <fullName evidence="2">GH16 domain-containing protein</fullName>
    </recommendedName>
</protein>
<dbReference type="GO" id="GO:0004553">
    <property type="term" value="F:hydrolase activity, hydrolyzing O-glycosyl compounds"/>
    <property type="evidence" value="ECO:0007669"/>
    <property type="project" value="InterPro"/>
</dbReference>
<keyword evidence="1" id="KW-0732">Signal</keyword>
<name>A0A5C3LAP7_COPMA</name>
<evidence type="ECO:0000256" key="1">
    <source>
        <dbReference type="SAM" id="SignalP"/>
    </source>
</evidence>
<dbReference type="EMBL" id="ML210149">
    <property type="protein sequence ID" value="TFK29483.1"/>
    <property type="molecule type" value="Genomic_DNA"/>
</dbReference>
<keyword evidence="4" id="KW-1185">Reference proteome</keyword>
<dbReference type="InterPro" id="IPR000757">
    <property type="entry name" value="Beta-glucanase-like"/>
</dbReference>
<sequence>MTPNDLLRQESTSPWTFFKWTWALLLLAVEVQAYDNASITDVDLRFGRRAYNPEIARRQNARNCIPKPGDASHQPQRRGLFDLFGLDGRSEAGELEVVKKRDEVDGYYDANANGTKFLWSLEDVHAGESFFDEMAFFSYRDPTEGHVNYVNESEARRKRLIYTEPDGTVIMRADQETHLPHGAYRDSVRIETKKNYTGGLFVLDMKKAPWGCAVWPAFWSTNARWPCDGEIDILEGVHDAQHNQVTWHTAPGCHLDASAEFTGDPVVSSIENHPPVNGTIDCDSDVNGNAGCGIYEWSRSSYGPFFEEQGGGIIAMKWDENGIAVWSFFRNAIPKDLANETPETDTWGPPSAVLMPSRCDLGWYFKEHVIIFDITFCGVWAGVTYTDTQCPGTCETRMMDPANFVNATWAINYLKIYRKVPVFASIISGNSGTKSSTATMAWGASLLSLALGFITIM</sequence>
<dbReference type="SUPFAM" id="SSF49899">
    <property type="entry name" value="Concanavalin A-like lectins/glucanases"/>
    <property type="match status" value="1"/>
</dbReference>
<accession>A0A5C3LAP7</accession>
<dbReference type="STRING" id="230819.A0A5C3LAP7"/>
<evidence type="ECO:0000313" key="4">
    <source>
        <dbReference type="Proteomes" id="UP000307440"/>
    </source>
</evidence>
<dbReference type="Proteomes" id="UP000307440">
    <property type="component" value="Unassembled WGS sequence"/>
</dbReference>
<feature type="signal peptide" evidence="1">
    <location>
        <begin position="1"/>
        <end position="33"/>
    </location>
</feature>
<gene>
    <name evidence="3" type="ORF">FA15DRAFT_736446</name>
</gene>
<dbReference type="PANTHER" id="PTHR10963">
    <property type="entry name" value="GLYCOSYL HYDROLASE-RELATED"/>
    <property type="match status" value="1"/>
</dbReference>
<feature type="domain" description="GH16" evidence="2">
    <location>
        <begin position="117"/>
        <end position="346"/>
    </location>
</feature>